<name>A0ACC3CF29_PYRYE</name>
<proteinExistence type="predicted"/>
<organism evidence="1 2">
    <name type="scientific">Pyropia yezoensis</name>
    <name type="common">Susabi-nori</name>
    <name type="synonym">Porphyra yezoensis</name>
    <dbReference type="NCBI Taxonomy" id="2788"/>
    <lineage>
        <taxon>Eukaryota</taxon>
        <taxon>Rhodophyta</taxon>
        <taxon>Bangiophyceae</taxon>
        <taxon>Bangiales</taxon>
        <taxon>Bangiaceae</taxon>
        <taxon>Pyropia</taxon>
    </lineage>
</organism>
<gene>
    <name evidence="1" type="ORF">I4F81_011025</name>
</gene>
<evidence type="ECO:0000313" key="2">
    <source>
        <dbReference type="Proteomes" id="UP000798662"/>
    </source>
</evidence>
<dbReference type="Proteomes" id="UP000798662">
    <property type="component" value="Chromosome 3"/>
</dbReference>
<evidence type="ECO:0000313" key="1">
    <source>
        <dbReference type="EMBL" id="KAK1868539.1"/>
    </source>
</evidence>
<protein>
    <submittedName>
        <fullName evidence="1">Uncharacterized protein</fullName>
    </submittedName>
</protein>
<accession>A0ACC3CF29</accession>
<reference evidence="1" key="1">
    <citation type="submission" date="2019-11" db="EMBL/GenBank/DDBJ databases">
        <title>Nori genome reveals adaptations in red seaweeds to the harsh intertidal environment.</title>
        <authorList>
            <person name="Wang D."/>
            <person name="Mao Y."/>
        </authorList>
    </citation>
    <scope>NUCLEOTIDE SEQUENCE</scope>
    <source>
        <tissue evidence="1">Gametophyte</tissue>
    </source>
</reference>
<comment type="caution">
    <text evidence="1">The sequence shown here is derived from an EMBL/GenBank/DDBJ whole genome shotgun (WGS) entry which is preliminary data.</text>
</comment>
<sequence>MGLHIRARFLDHAPPQSGTEAGTGGELDSRRWEARTGRACNSKWNEVKAACTIYEQAVDFVTAARVTGNPTRDQLRRCHLACFNAHQTGAGMSSRTKHLTVIAMDQHYPVGDPFEYFHCWEYLSENTTLLKADAEIVGPVEEVGAAESGVPVRAAATPVGAEVAAGTAGTAPKRTERPQGVKAAKHEKTNKRKIEGSEDEGGKQAKAVLARMENIAAALDKESERKHLRHKDYRRVHADKLTLSAFNALYAGVALGVPERIAALNEL</sequence>
<keyword evidence="2" id="KW-1185">Reference proteome</keyword>
<dbReference type="EMBL" id="CM020620">
    <property type="protein sequence ID" value="KAK1868539.1"/>
    <property type="molecule type" value="Genomic_DNA"/>
</dbReference>